<name>A0A7M1KU68_9LACT</name>
<dbReference type="Proteomes" id="UP000595091">
    <property type="component" value="Chromosome"/>
</dbReference>
<sequence length="78" mass="9538">MAPRITNVHVFRWQDFYNRYPFADGQDEWLQYTRTIEKESQYKQHYLIEFVPGENQKQGFLDGVATLKAWLYQLNIEY</sequence>
<protein>
    <submittedName>
        <fullName evidence="1">Uncharacterized protein</fullName>
    </submittedName>
</protein>
<evidence type="ECO:0000313" key="2">
    <source>
        <dbReference type="Proteomes" id="UP000595091"/>
    </source>
</evidence>
<proteinExistence type="predicted"/>
<organism evidence="1 2">
    <name type="scientific">Aerococcus urinaeequi</name>
    <dbReference type="NCBI Taxonomy" id="51665"/>
    <lineage>
        <taxon>Bacteria</taxon>
        <taxon>Bacillati</taxon>
        <taxon>Bacillota</taxon>
        <taxon>Bacilli</taxon>
        <taxon>Lactobacillales</taxon>
        <taxon>Aerococcaceae</taxon>
        <taxon>Aerococcus</taxon>
    </lineage>
</organism>
<gene>
    <name evidence="1" type="ORF">IMX20_03930</name>
</gene>
<reference evidence="1 2" key="1">
    <citation type="submission" date="2020-10" db="EMBL/GenBank/DDBJ databases">
        <title>Plasmid carrying two tetracycline resistance determinant.</title>
        <authorList>
            <person name="Yang Q."/>
        </authorList>
    </citation>
    <scope>NUCLEOTIDE SEQUENCE [LARGE SCALE GENOMIC DNA]</scope>
    <source>
        <strain evidence="1 2">T43</strain>
    </source>
</reference>
<dbReference type="EMBL" id="CP063065">
    <property type="protein sequence ID" value="QOQ79833.1"/>
    <property type="molecule type" value="Genomic_DNA"/>
</dbReference>
<dbReference type="RefSeq" id="WP_197558976.1">
    <property type="nucleotide sequence ID" value="NZ_CP063065.1"/>
</dbReference>
<evidence type="ECO:0000313" key="1">
    <source>
        <dbReference type="EMBL" id="QOQ79833.1"/>
    </source>
</evidence>
<dbReference type="AlphaFoldDB" id="A0A7M1KU68"/>
<accession>A0A7M1KU68</accession>